<evidence type="ECO:0000256" key="3">
    <source>
        <dbReference type="ARBA" id="ARBA00012296"/>
    </source>
</evidence>
<dbReference type="SUPFAM" id="SSF54211">
    <property type="entry name" value="Ribosomal protein S5 domain 2-like"/>
    <property type="match status" value="1"/>
</dbReference>
<dbReference type="GO" id="GO:0006695">
    <property type="term" value="P:cholesterol biosynthetic process"/>
    <property type="evidence" value="ECO:0007669"/>
    <property type="project" value="UniProtKB-UniPathway"/>
</dbReference>
<dbReference type="EnsemblMetazoa" id="SMAR008733-RA">
    <property type="protein sequence ID" value="SMAR008733-PA"/>
    <property type="gene ID" value="SMAR008733"/>
</dbReference>
<evidence type="ECO:0000259" key="17">
    <source>
        <dbReference type="Pfam" id="PF18376"/>
    </source>
</evidence>
<evidence type="ECO:0000256" key="8">
    <source>
        <dbReference type="ARBA" id="ARBA00022955"/>
    </source>
</evidence>
<dbReference type="Pfam" id="PF22700">
    <property type="entry name" value="MVD-like_N"/>
    <property type="match status" value="1"/>
</dbReference>
<keyword evidence="12 16" id="KW-0753">Steroid metabolism</keyword>
<dbReference type="STRING" id="126957.T1J535"/>
<evidence type="ECO:0000256" key="10">
    <source>
        <dbReference type="ARBA" id="ARBA00023098"/>
    </source>
</evidence>
<keyword evidence="9 16" id="KW-0756">Sterol biosynthesis</keyword>
<evidence type="ECO:0000256" key="16">
    <source>
        <dbReference type="RuleBase" id="RU363086"/>
    </source>
</evidence>
<dbReference type="Gene3D" id="3.30.230.10">
    <property type="match status" value="1"/>
</dbReference>
<keyword evidence="11 16" id="KW-1207">Sterol metabolism</keyword>
<dbReference type="UniPathway" id="UPA00063"/>
<dbReference type="Pfam" id="PF18376">
    <property type="entry name" value="MDD_C"/>
    <property type="match status" value="1"/>
</dbReference>
<dbReference type="PANTHER" id="PTHR10977:SF3">
    <property type="entry name" value="DIPHOSPHOMEVALONATE DECARBOXYLASE"/>
    <property type="match status" value="1"/>
</dbReference>
<evidence type="ECO:0000256" key="12">
    <source>
        <dbReference type="ARBA" id="ARBA00023221"/>
    </source>
</evidence>
<dbReference type="EMBL" id="JH431850">
    <property type="status" value="NOT_ANNOTATED_CDS"/>
    <property type="molecule type" value="Genomic_DNA"/>
</dbReference>
<evidence type="ECO:0000256" key="6">
    <source>
        <dbReference type="ARBA" id="ARBA00022741"/>
    </source>
</evidence>
<evidence type="ECO:0000256" key="4">
    <source>
        <dbReference type="ARBA" id="ARBA00019335"/>
    </source>
</evidence>
<dbReference type="PhylomeDB" id="T1J535"/>
<keyword evidence="10 15" id="KW-0443">Lipid metabolism</keyword>
<keyword evidence="20" id="KW-1185">Reference proteome</keyword>
<evidence type="ECO:0000256" key="5">
    <source>
        <dbReference type="ARBA" id="ARBA00022516"/>
    </source>
</evidence>
<dbReference type="AlphaFoldDB" id="T1J535"/>
<keyword evidence="8 16" id="KW-0752">Steroid biosynthesis</keyword>
<dbReference type="GO" id="GO:0019287">
    <property type="term" value="P:isopentenyl diphosphate biosynthetic process, mevalonate pathway"/>
    <property type="evidence" value="ECO:0007669"/>
    <property type="project" value="UniProtKB-UniRule"/>
</dbReference>
<dbReference type="Gene3D" id="3.30.70.890">
    <property type="entry name" value="GHMP kinase, C-terminal domain"/>
    <property type="match status" value="1"/>
</dbReference>
<organism evidence="19 20">
    <name type="scientific">Strigamia maritima</name>
    <name type="common">European centipede</name>
    <name type="synonym">Geophilus maritimus</name>
    <dbReference type="NCBI Taxonomy" id="126957"/>
    <lineage>
        <taxon>Eukaryota</taxon>
        <taxon>Metazoa</taxon>
        <taxon>Ecdysozoa</taxon>
        <taxon>Arthropoda</taxon>
        <taxon>Myriapoda</taxon>
        <taxon>Chilopoda</taxon>
        <taxon>Pleurostigmophora</taxon>
        <taxon>Geophilomorpha</taxon>
        <taxon>Linotaeniidae</taxon>
        <taxon>Strigamia</taxon>
    </lineage>
</organism>
<reference evidence="19" key="2">
    <citation type="submission" date="2015-02" db="UniProtKB">
        <authorList>
            <consortium name="EnsemblMetazoa"/>
        </authorList>
    </citation>
    <scope>IDENTIFICATION</scope>
</reference>
<dbReference type="GO" id="GO:0005524">
    <property type="term" value="F:ATP binding"/>
    <property type="evidence" value="ECO:0007669"/>
    <property type="project" value="UniProtKB-UniRule"/>
</dbReference>
<comment type="pathway">
    <text evidence="16">Steroid biosynthesis; cholesterol biosynthesis.</text>
</comment>
<comment type="similarity">
    <text evidence="2 15 16">Belongs to the diphosphomevalonate decarboxylase family.</text>
</comment>
<evidence type="ECO:0000256" key="2">
    <source>
        <dbReference type="ARBA" id="ARBA00008831"/>
    </source>
</evidence>
<dbReference type="HOGENOM" id="CLU_040369_4_2_1"/>
<dbReference type="FunFam" id="3.30.230.10:FF:000080">
    <property type="entry name" value="Diphosphomevalonate decarboxylase"/>
    <property type="match status" value="1"/>
</dbReference>
<dbReference type="GO" id="GO:0005829">
    <property type="term" value="C:cytosol"/>
    <property type="evidence" value="ECO:0007669"/>
    <property type="project" value="InterPro"/>
</dbReference>
<dbReference type="OMA" id="LTLHAMM"/>
<evidence type="ECO:0000256" key="15">
    <source>
        <dbReference type="PIRNR" id="PIRNR015950"/>
    </source>
</evidence>
<dbReference type="eggNOG" id="KOG2833">
    <property type="taxonomic scope" value="Eukaryota"/>
</dbReference>
<feature type="domain" description="Diphosphomevalonate decarboxylase-like N-terminal" evidence="18">
    <location>
        <begin position="18"/>
        <end position="178"/>
    </location>
</feature>
<evidence type="ECO:0000256" key="13">
    <source>
        <dbReference type="ARBA" id="ARBA00023239"/>
    </source>
</evidence>
<dbReference type="InterPro" id="IPR020568">
    <property type="entry name" value="Ribosomal_Su5_D2-typ_SF"/>
</dbReference>
<evidence type="ECO:0000256" key="1">
    <source>
        <dbReference type="ARBA" id="ARBA00003812"/>
    </source>
</evidence>
<feature type="domain" description="Mvd1 C-terminal" evidence="17">
    <location>
        <begin position="192"/>
        <end position="389"/>
    </location>
</feature>
<keyword evidence="7 15" id="KW-0067">ATP-binding</keyword>
<keyword evidence="16" id="KW-0152">Cholesterol biosynthesis</keyword>
<evidence type="ECO:0000256" key="11">
    <source>
        <dbReference type="ARBA" id="ARBA00023166"/>
    </source>
</evidence>
<dbReference type="PANTHER" id="PTHR10977">
    <property type="entry name" value="DIPHOSPHOMEVALONATE DECARBOXYLASE"/>
    <property type="match status" value="1"/>
</dbReference>
<dbReference type="SUPFAM" id="SSF55060">
    <property type="entry name" value="GHMP Kinase, C-terminal domain"/>
    <property type="match status" value="1"/>
</dbReference>
<evidence type="ECO:0000256" key="9">
    <source>
        <dbReference type="ARBA" id="ARBA00023011"/>
    </source>
</evidence>
<dbReference type="PIRSF" id="PIRSF015950">
    <property type="entry name" value="Mev_P_decrbx"/>
    <property type="match status" value="1"/>
</dbReference>
<comment type="function">
    <text evidence="1 16">Catalyzes the ATP dependent decarboxylation of (R)-5-diphosphomevalonate to form isopentenyl diphosphate (IPP). Functions in the mevalonate (MVA) pathway leading to isopentenyl diphosphate (IPP), a key precursor for the biosynthesis of isoprenoids and sterol synthesis.</text>
</comment>
<keyword evidence="5 16" id="KW-0444">Lipid biosynthesis</keyword>
<proteinExistence type="inferred from homology"/>
<evidence type="ECO:0000259" key="18">
    <source>
        <dbReference type="Pfam" id="PF22700"/>
    </source>
</evidence>
<evidence type="ECO:0000313" key="19">
    <source>
        <dbReference type="EnsemblMetazoa" id="SMAR008733-PA"/>
    </source>
</evidence>
<dbReference type="InterPro" id="IPR014721">
    <property type="entry name" value="Ribsml_uS5_D2-typ_fold_subgr"/>
</dbReference>
<evidence type="ECO:0000256" key="14">
    <source>
        <dbReference type="ARBA" id="ARBA00048154"/>
    </source>
</evidence>
<dbReference type="InterPro" id="IPR036554">
    <property type="entry name" value="GHMP_kinase_C_sf"/>
</dbReference>
<dbReference type="Proteomes" id="UP000014500">
    <property type="component" value="Unassembled WGS sequence"/>
</dbReference>
<evidence type="ECO:0000313" key="20">
    <source>
        <dbReference type="Proteomes" id="UP000014500"/>
    </source>
</evidence>
<reference evidence="20" key="1">
    <citation type="submission" date="2011-05" db="EMBL/GenBank/DDBJ databases">
        <authorList>
            <person name="Richards S.R."/>
            <person name="Qu J."/>
            <person name="Jiang H."/>
            <person name="Jhangiani S.N."/>
            <person name="Agravi P."/>
            <person name="Goodspeed R."/>
            <person name="Gross S."/>
            <person name="Mandapat C."/>
            <person name="Jackson L."/>
            <person name="Mathew T."/>
            <person name="Pu L."/>
            <person name="Thornton R."/>
            <person name="Saada N."/>
            <person name="Wilczek-Boney K.B."/>
            <person name="Lee S."/>
            <person name="Kovar C."/>
            <person name="Wu Y."/>
            <person name="Scherer S.E."/>
            <person name="Worley K.C."/>
            <person name="Muzny D.M."/>
            <person name="Gibbs R."/>
        </authorList>
    </citation>
    <scope>NUCLEOTIDE SEQUENCE</scope>
    <source>
        <strain evidence="20">Brora</strain>
    </source>
</reference>
<dbReference type="InterPro" id="IPR005935">
    <property type="entry name" value="Mev_decarb"/>
</dbReference>
<protein>
    <recommendedName>
        <fullName evidence="4 15">Diphosphomevalonate decarboxylase</fullName>
        <ecNumber evidence="3 15">4.1.1.33</ecNumber>
    </recommendedName>
</protein>
<dbReference type="InterPro" id="IPR041431">
    <property type="entry name" value="Mvd1_C"/>
</dbReference>
<keyword evidence="13 15" id="KW-0456">Lyase</keyword>
<evidence type="ECO:0000256" key="7">
    <source>
        <dbReference type="ARBA" id="ARBA00022840"/>
    </source>
</evidence>
<sequence>METVKAAENMRVITCKSPVNIALIKYWGKRDEELMLPLNDSISITLDNKQMCARTTIATAKSFTGDRIWLNRTETSVLNPRIQNCIKYVREMVQKDRSDEKDWHVHICSENNFPTAAGLASSAAGYACLAFSFCKLFYLNANVSEMARLGSGSACRSVHGGFVHWKKGVEENGSDSIAYQIAPASHWPDLRILILVVNDERKPISSTHGMQCSVKTSTLLKYRVESVVEERVKAMIDAIKIKDFETFSTITMQVRNQYIVLIQYSNNPIKTKESNQLHAICLDTWPPITYLNDVSRSIIQLVCKYNELSGKNKVAYTFDAGPNAFLFILKSELPKVLGVINHFFPSDDSNFLRGIPVDISEISAVKTLISQIKLNPQKYAIKYIIHTQV</sequence>
<name>T1J535_STRMM</name>
<dbReference type="InterPro" id="IPR053859">
    <property type="entry name" value="MVD-like_N"/>
</dbReference>
<dbReference type="InterPro" id="IPR029765">
    <property type="entry name" value="Mev_diP_decarb"/>
</dbReference>
<keyword evidence="16" id="KW-0153">Cholesterol metabolism</keyword>
<dbReference type="NCBIfam" id="TIGR01240">
    <property type="entry name" value="mevDPdecarb"/>
    <property type="match status" value="1"/>
</dbReference>
<accession>T1J535</accession>
<comment type="catalytic activity">
    <reaction evidence="14 15 16">
        <text>(R)-5-diphosphomevalonate + ATP = isopentenyl diphosphate + ADP + phosphate + CO2</text>
        <dbReference type="Rhea" id="RHEA:23732"/>
        <dbReference type="ChEBI" id="CHEBI:16526"/>
        <dbReference type="ChEBI" id="CHEBI:30616"/>
        <dbReference type="ChEBI" id="CHEBI:43474"/>
        <dbReference type="ChEBI" id="CHEBI:57557"/>
        <dbReference type="ChEBI" id="CHEBI:128769"/>
        <dbReference type="ChEBI" id="CHEBI:456216"/>
        <dbReference type="EC" id="4.1.1.33"/>
    </reaction>
</comment>
<dbReference type="GO" id="GO:0004163">
    <property type="term" value="F:diphosphomevalonate decarboxylase activity"/>
    <property type="evidence" value="ECO:0007669"/>
    <property type="project" value="UniProtKB-UniRule"/>
</dbReference>
<dbReference type="EC" id="4.1.1.33" evidence="3 15"/>
<keyword evidence="6 15" id="KW-0547">Nucleotide-binding</keyword>